<dbReference type="InterPro" id="IPR014729">
    <property type="entry name" value="Rossmann-like_a/b/a_fold"/>
</dbReference>
<dbReference type="EMBL" id="CP049075">
    <property type="protein sequence ID" value="QLI05583.1"/>
    <property type="molecule type" value="Genomic_DNA"/>
</dbReference>
<evidence type="ECO:0000256" key="2">
    <source>
        <dbReference type="ARBA" id="ARBA00022840"/>
    </source>
</evidence>
<gene>
    <name evidence="5" type="ORF">CINF_1089</name>
</gene>
<dbReference type="GO" id="GO:0004810">
    <property type="term" value="F:CCA tRNA nucleotidyltransferase activity"/>
    <property type="evidence" value="ECO:0007669"/>
    <property type="project" value="InterPro"/>
</dbReference>
<dbReference type="RefSeq" id="WP_179974786.1">
    <property type="nucleotide sequence ID" value="NZ_CP049075.1"/>
</dbReference>
<dbReference type="GO" id="GO:0005524">
    <property type="term" value="F:ATP binding"/>
    <property type="evidence" value="ECO:0007669"/>
    <property type="project" value="UniProtKB-KW"/>
</dbReference>
<dbReference type="Proteomes" id="UP000509414">
    <property type="component" value="Chromosome"/>
</dbReference>
<evidence type="ECO:0000313" key="6">
    <source>
        <dbReference type="Proteomes" id="UP000509414"/>
    </source>
</evidence>
<dbReference type="KEGG" id="cinf:CINF_1089"/>
<evidence type="ECO:0000259" key="4">
    <source>
        <dbReference type="Pfam" id="PF18297"/>
    </source>
</evidence>
<dbReference type="AlphaFoldDB" id="A0A7H9CHI4"/>
<dbReference type="PANTHER" id="PTHR11933:SF6">
    <property type="entry name" value="THIL AANH DOMAIN-CONTAINING PROTEIN"/>
    <property type="match status" value="1"/>
</dbReference>
<proteinExistence type="predicted"/>
<dbReference type="PANTHER" id="PTHR11933">
    <property type="entry name" value="TRNA 5-METHYLAMINOMETHYL-2-THIOURIDYLATE -METHYLTRANSFERASE"/>
    <property type="match status" value="1"/>
</dbReference>
<sequence>MQTLNKTPKCLALFSGGLDSMLAIKLISAQNIAVHAVHIDIGFSDDENVLNIMKERAKMAGASFERIDGRERYLHEVLFSPQFGYGKAFNACIDCHAFMFRMAISLLEKYGASFVISGEVVGQRPMSQRSDAMVNVKKLANDEYDVVLRPLCAKLLAPTKPERDGLVDREKLLSINGRSRSIQLSLAKSYGFSEWASPGGGCAFTDANFALKLKDFTAHEMKSDENFKPNFKIPSNQGILTNIKKRGVLSADDSKINALDLQCLRYGRHLRLNGGAKVIIGRDESENAKLSAINNPRFEKVCIQNLKGALVLISKNASDDDMREAVRLALTYAKSEPGKEYKAKIGDKEFSQKAFLSKQEARKYFVI</sequence>
<feature type="domain" description="Thil AANH" evidence="3">
    <location>
        <begin position="9"/>
        <end position="152"/>
    </location>
</feature>
<evidence type="ECO:0000313" key="5">
    <source>
        <dbReference type="EMBL" id="QLI05583.1"/>
    </source>
</evidence>
<keyword evidence="1" id="KW-0547">Nucleotide-binding</keyword>
<dbReference type="Pfam" id="PF18297">
    <property type="entry name" value="NFACT-R_2"/>
    <property type="match status" value="1"/>
</dbReference>
<reference evidence="5 6" key="1">
    <citation type="submission" date="2020-02" db="EMBL/GenBank/DDBJ databases">
        <title>Complete genome sequence of the novel Campylobacter species Candidatus Campylobacter infans.</title>
        <authorList>
            <person name="Duim B."/>
            <person name="Zomer A."/>
            <person name="van der Graaf L."/>
            <person name="Wagenaar J."/>
        </authorList>
    </citation>
    <scope>NUCLEOTIDE SEQUENCE [LARGE SCALE GENOMIC DNA]</scope>
    <source>
        <strain evidence="5 6">19S00001</strain>
    </source>
</reference>
<keyword evidence="6" id="KW-1185">Reference proteome</keyword>
<dbReference type="Gene3D" id="3.40.50.620">
    <property type="entry name" value="HUPs"/>
    <property type="match status" value="1"/>
</dbReference>
<dbReference type="InterPro" id="IPR059101">
    <property type="entry name" value="NFACT-R_2"/>
</dbReference>
<dbReference type="InterPro" id="IPR020536">
    <property type="entry name" value="ThiI_AANH"/>
</dbReference>
<organism evidence="5 6">
    <name type="scientific">Candidatus Campylobacter infans</name>
    <dbReference type="NCBI Taxonomy" id="2561898"/>
    <lineage>
        <taxon>Bacteria</taxon>
        <taxon>Pseudomonadati</taxon>
        <taxon>Campylobacterota</taxon>
        <taxon>Epsilonproteobacteria</taxon>
        <taxon>Campylobacterales</taxon>
        <taxon>Campylobacteraceae</taxon>
        <taxon>Campylobacter</taxon>
    </lineage>
</organism>
<evidence type="ECO:0000256" key="1">
    <source>
        <dbReference type="ARBA" id="ARBA00022741"/>
    </source>
</evidence>
<keyword evidence="2" id="KW-0067">ATP-binding</keyword>
<feature type="domain" description="NFACT protein RNA binding" evidence="4">
    <location>
        <begin position="267"/>
        <end position="354"/>
    </location>
</feature>
<evidence type="ECO:0000259" key="3">
    <source>
        <dbReference type="Pfam" id="PF02568"/>
    </source>
</evidence>
<dbReference type="Pfam" id="PF02568">
    <property type="entry name" value="ThiI"/>
    <property type="match status" value="1"/>
</dbReference>
<protein>
    <submittedName>
        <fullName evidence="5">tRNA U34 2-thiouridine synthase, MnmA family</fullName>
    </submittedName>
</protein>
<dbReference type="SUPFAM" id="SSF52402">
    <property type="entry name" value="Adenine nucleotide alpha hydrolases-like"/>
    <property type="match status" value="1"/>
</dbReference>
<name>A0A7H9CHI4_9BACT</name>
<accession>A0A7H9CHI4</accession>